<proteinExistence type="predicted"/>
<evidence type="ECO:0000313" key="2">
    <source>
        <dbReference type="EMBL" id="CDG15834.1"/>
    </source>
</evidence>
<gene>
    <name evidence="2" type="ORF">XDD1_0123</name>
</gene>
<dbReference type="KEGG" id="xdo:XDD1_0123"/>
<organism evidence="2 3">
    <name type="scientific">Xenorhabdus doucetiae</name>
    <dbReference type="NCBI Taxonomy" id="351671"/>
    <lineage>
        <taxon>Bacteria</taxon>
        <taxon>Pseudomonadati</taxon>
        <taxon>Pseudomonadota</taxon>
        <taxon>Gammaproteobacteria</taxon>
        <taxon>Enterobacterales</taxon>
        <taxon>Morganellaceae</taxon>
        <taxon>Xenorhabdus</taxon>
    </lineage>
</organism>
<reference evidence="2 3" key="1">
    <citation type="submission" date="2013-07" db="EMBL/GenBank/DDBJ databases">
        <authorList>
            <person name="Genoscope - CEA"/>
        </authorList>
    </citation>
    <scope>NUCLEOTIDE SEQUENCE [LARGE SCALE GENOMIC DNA]</scope>
    <source>
        <strain evidence="3">FRM16 / DSM 17909</strain>
    </source>
</reference>
<dbReference type="AlphaFoldDB" id="A0A068QMI4"/>
<dbReference type="STRING" id="351671.XDD1_0123"/>
<evidence type="ECO:0000313" key="3">
    <source>
        <dbReference type="Proteomes" id="UP000032721"/>
    </source>
</evidence>
<protein>
    <submittedName>
        <fullName evidence="2">Uncharacterized protein</fullName>
    </submittedName>
</protein>
<dbReference type="HOGENOM" id="CLU_3259973_0_0_6"/>
<accession>A0A068QMI4</accession>
<dbReference type="EMBL" id="FO704550">
    <property type="protein sequence ID" value="CDG15834.1"/>
    <property type="molecule type" value="Genomic_DNA"/>
</dbReference>
<dbReference type="Proteomes" id="UP000032721">
    <property type="component" value="Chromosome"/>
</dbReference>
<name>A0A068QMI4_9GAMM</name>
<evidence type="ECO:0000256" key="1">
    <source>
        <dbReference type="SAM" id="MobiDB-lite"/>
    </source>
</evidence>
<feature type="region of interest" description="Disordered" evidence="1">
    <location>
        <begin position="1"/>
        <end position="42"/>
    </location>
</feature>
<sequence length="42" mass="4611">MGVTASSGLGAEIGSSRQTQDPQRWRSIRPHSQMLKSRTAKI</sequence>